<dbReference type="GO" id="GO:0032787">
    <property type="term" value="P:monocarboxylic acid metabolic process"/>
    <property type="evidence" value="ECO:0007669"/>
    <property type="project" value="UniProtKB-ARBA"/>
</dbReference>
<dbReference type="InterPro" id="IPR057326">
    <property type="entry name" value="KR_dom"/>
</dbReference>
<dbReference type="CDD" id="cd05233">
    <property type="entry name" value="SDR_c"/>
    <property type="match status" value="1"/>
</dbReference>
<reference evidence="3 4" key="1">
    <citation type="submission" date="2018-08" db="EMBL/GenBank/DDBJ databases">
        <title>Genome analysis of the thermophilic bacterium of the candidate phylum Aminicenantes from deep subsurface aquifer revealed its physiology and ecological role.</title>
        <authorList>
            <person name="Kadnikov V.V."/>
            <person name="Mardanov A.V."/>
            <person name="Beletsky A.V."/>
            <person name="Karnachuk O.V."/>
            <person name="Ravin N.V."/>
        </authorList>
    </citation>
    <scope>NUCLEOTIDE SEQUENCE [LARGE SCALE GENOMIC DNA]</scope>
    <source>
        <strain evidence="3">BY38</strain>
    </source>
</reference>
<dbReference type="PRINTS" id="PR00080">
    <property type="entry name" value="SDRFAMILY"/>
</dbReference>
<gene>
    <name evidence="3" type="ORF">OP8BY_1973</name>
</gene>
<dbReference type="Proteomes" id="UP000257323">
    <property type="component" value="Unassembled WGS sequence"/>
</dbReference>
<dbReference type="PRINTS" id="PR00081">
    <property type="entry name" value="GDHRDH"/>
</dbReference>
<accession>A0A3E2BMV8</accession>
<dbReference type="InterPro" id="IPR050259">
    <property type="entry name" value="SDR"/>
</dbReference>
<protein>
    <submittedName>
        <fullName evidence="3">3-oxoacyl-[acyl-carrier protein] reductase</fullName>
    </submittedName>
</protein>
<dbReference type="InterPro" id="IPR020904">
    <property type="entry name" value="Sc_DH/Rdtase_CS"/>
</dbReference>
<organism evidence="3 4">
    <name type="scientific">Candidatus Saccharicenans subterraneus</name>
    <dbReference type="NCBI Taxonomy" id="2508984"/>
    <lineage>
        <taxon>Bacteria</taxon>
        <taxon>Candidatus Aminicenantota</taxon>
        <taxon>Candidatus Aminicenantia</taxon>
        <taxon>Candidatus Aminicenantales</taxon>
        <taxon>Candidatus Saccharicenantaceae</taxon>
        <taxon>Candidatus Saccharicenans</taxon>
    </lineage>
</organism>
<proteinExistence type="inferred from homology"/>
<evidence type="ECO:0000313" key="3">
    <source>
        <dbReference type="EMBL" id="RFT15967.1"/>
    </source>
</evidence>
<dbReference type="AlphaFoldDB" id="A0A3E2BMV8"/>
<name>A0A3E2BMV8_9BACT</name>
<comment type="similarity">
    <text evidence="1">Belongs to the short-chain dehydrogenases/reductases (SDR) family.</text>
</comment>
<dbReference type="NCBIfam" id="NF005559">
    <property type="entry name" value="PRK07231.1"/>
    <property type="match status" value="1"/>
</dbReference>
<dbReference type="EMBL" id="QUAH01000005">
    <property type="protein sequence ID" value="RFT15967.1"/>
    <property type="molecule type" value="Genomic_DNA"/>
</dbReference>
<dbReference type="FunFam" id="3.40.50.720:FF:000084">
    <property type="entry name" value="Short-chain dehydrogenase reductase"/>
    <property type="match status" value="1"/>
</dbReference>
<dbReference type="SUPFAM" id="SSF51735">
    <property type="entry name" value="NAD(P)-binding Rossmann-fold domains"/>
    <property type="match status" value="1"/>
</dbReference>
<dbReference type="NCBIfam" id="NF009466">
    <property type="entry name" value="PRK12826.1-2"/>
    <property type="match status" value="1"/>
</dbReference>
<evidence type="ECO:0000256" key="1">
    <source>
        <dbReference type="ARBA" id="ARBA00006484"/>
    </source>
</evidence>
<feature type="domain" description="Ketoreductase" evidence="2">
    <location>
        <begin position="7"/>
        <end position="191"/>
    </location>
</feature>
<dbReference type="SMART" id="SM00822">
    <property type="entry name" value="PKS_KR"/>
    <property type="match status" value="1"/>
</dbReference>
<dbReference type="InterPro" id="IPR036291">
    <property type="entry name" value="NAD(P)-bd_dom_sf"/>
</dbReference>
<sequence>MIRLDGKKALITGGSRGIGRATALLLAEAGADVAIHYQKNARAAGEVKRLIEEKGREALLCQAEISNRLEVEKMVRAIGEHWGRLDILVNNAGIWTYGEMGNMPEEVWRETMAVNLDGVFYVTNAVVPWMKKNKQGWIVNVASTAAVRGEALHSHYAASKGAMLALTKSLAVELAPYNIRVNCVAPGWVDTDMCTEVFADPEFREKVRQSIPLKRIPPPEDIAGPILFLVSDLALHITGEILNVNGGSVLCGG</sequence>
<comment type="caution">
    <text evidence="3">The sequence shown here is derived from an EMBL/GenBank/DDBJ whole genome shotgun (WGS) entry which is preliminary data.</text>
</comment>
<dbReference type="Gene3D" id="3.40.50.720">
    <property type="entry name" value="NAD(P)-binding Rossmann-like Domain"/>
    <property type="match status" value="1"/>
</dbReference>
<dbReference type="InterPro" id="IPR002347">
    <property type="entry name" value="SDR_fam"/>
</dbReference>
<dbReference type="PANTHER" id="PTHR42879:SF2">
    <property type="entry name" value="3-OXOACYL-[ACYL-CARRIER-PROTEIN] REDUCTASE FABG"/>
    <property type="match status" value="1"/>
</dbReference>
<evidence type="ECO:0000313" key="4">
    <source>
        <dbReference type="Proteomes" id="UP000257323"/>
    </source>
</evidence>
<dbReference type="PROSITE" id="PS00061">
    <property type="entry name" value="ADH_SHORT"/>
    <property type="match status" value="1"/>
</dbReference>
<evidence type="ECO:0000259" key="2">
    <source>
        <dbReference type="SMART" id="SM00822"/>
    </source>
</evidence>
<dbReference type="Pfam" id="PF13561">
    <property type="entry name" value="adh_short_C2"/>
    <property type="match status" value="1"/>
</dbReference>
<dbReference type="PANTHER" id="PTHR42879">
    <property type="entry name" value="3-OXOACYL-(ACYL-CARRIER-PROTEIN) REDUCTASE"/>
    <property type="match status" value="1"/>
</dbReference>